<reference evidence="1" key="1">
    <citation type="journal article" date="2023" name="IScience">
        <title>Live-bearing cockroach genome reveals convergent evolutionary mechanisms linked to viviparity in insects and beyond.</title>
        <authorList>
            <person name="Fouks B."/>
            <person name="Harrison M.C."/>
            <person name="Mikhailova A.A."/>
            <person name="Marchal E."/>
            <person name="English S."/>
            <person name="Carruthers M."/>
            <person name="Jennings E.C."/>
            <person name="Chiamaka E.L."/>
            <person name="Frigard R.A."/>
            <person name="Pippel M."/>
            <person name="Attardo G.M."/>
            <person name="Benoit J.B."/>
            <person name="Bornberg-Bauer E."/>
            <person name="Tobe S.S."/>
        </authorList>
    </citation>
    <scope>NUCLEOTIDE SEQUENCE</scope>
    <source>
        <strain evidence="1">Stay&amp;Tobe</strain>
    </source>
</reference>
<dbReference type="PANTHER" id="PTHR36159">
    <property type="entry name" value="PROTEIN CBG23766"/>
    <property type="match status" value="1"/>
</dbReference>
<evidence type="ECO:0000313" key="1">
    <source>
        <dbReference type="EMBL" id="KAJ9579678.1"/>
    </source>
</evidence>
<accession>A0AAD7ZFL2</accession>
<sequence length="244" mass="28048">MDNIISYKYKDYPSTQETIDGLNSPNKDVIFNVDVGDGFIYPYDADVYMEYKLVEKGGTEYNDKAEVRVVDNFFPHMWSQILIEKCDTTIDRIDYPGITSTALGTCLLSKSQVREYEMSGWLPLKEDGTDGVKELENAKSTREVLFKLKLLGGCFSGYKDTMYKGRLKITFRRNNNDDMAIHVWGSGKPGKIEIKSTYIRMPIVKYDPMIEVKLKAELLKQPIGISFIKKVKLLKELFLEIMLK</sequence>
<dbReference type="Proteomes" id="UP001233999">
    <property type="component" value="Unassembled WGS sequence"/>
</dbReference>
<name>A0AAD7ZFL2_DIPPU</name>
<proteinExistence type="predicted"/>
<reference evidence="1" key="2">
    <citation type="submission" date="2023-05" db="EMBL/GenBank/DDBJ databases">
        <authorList>
            <person name="Fouks B."/>
        </authorList>
    </citation>
    <scope>NUCLEOTIDE SEQUENCE</scope>
    <source>
        <strain evidence="1">Stay&amp;Tobe</strain>
        <tissue evidence="1">Testes</tissue>
    </source>
</reference>
<dbReference type="EMBL" id="JASPKZ010008380">
    <property type="protein sequence ID" value="KAJ9579678.1"/>
    <property type="molecule type" value="Genomic_DNA"/>
</dbReference>
<dbReference type="PANTHER" id="PTHR36159:SF1">
    <property type="entry name" value="RETROVIRUS-RELATED POL POLYPROTEIN FROM TRANSPOSON 412-LIKE PROTEIN"/>
    <property type="match status" value="1"/>
</dbReference>
<keyword evidence="2" id="KW-1185">Reference proteome</keyword>
<comment type="caution">
    <text evidence="1">The sequence shown here is derived from an EMBL/GenBank/DDBJ whole genome shotgun (WGS) entry which is preliminary data.</text>
</comment>
<organism evidence="1 2">
    <name type="scientific">Diploptera punctata</name>
    <name type="common">Pacific beetle cockroach</name>
    <dbReference type="NCBI Taxonomy" id="6984"/>
    <lineage>
        <taxon>Eukaryota</taxon>
        <taxon>Metazoa</taxon>
        <taxon>Ecdysozoa</taxon>
        <taxon>Arthropoda</taxon>
        <taxon>Hexapoda</taxon>
        <taxon>Insecta</taxon>
        <taxon>Pterygota</taxon>
        <taxon>Neoptera</taxon>
        <taxon>Polyneoptera</taxon>
        <taxon>Dictyoptera</taxon>
        <taxon>Blattodea</taxon>
        <taxon>Blaberoidea</taxon>
        <taxon>Blaberidae</taxon>
        <taxon>Diplopterinae</taxon>
        <taxon>Diploptera</taxon>
    </lineage>
</organism>
<dbReference type="AlphaFoldDB" id="A0AAD7ZFL2"/>
<gene>
    <name evidence="1" type="ORF">L9F63_004666</name>
</gene>
<protein>
    <submittedName>
        <fullName evidence="1">Uncharacterized protein</fullName>
    </submittedName>
</protein>
<evidence type="ECO:0000313" key="2">
    <source>
        <dbReference type="Proteomes" id="UP001233999"/>
    </source>
</evidence>